<dbReference type="AntiFam" id="ANF00095">
    <property type="entry name" value="Shadow ORF (opposite ABC transporters)"/>
</dbReference>
<gene>
    <name evidence="1" type="ORF">SDC9_209465</name>
</gene>
<name>A0A645JQA5_9ZZZZ</name>
<organism evidence="1">
    <name type="scientific">bioreactor metagenome</name>
    <dbReference type="NCBI Taxonomy" id="1076179"/>
    <lineage>
        <taxon>unclassified sequences</taxon>
        <taxon>metagenomes</taxon>
        <taxon>ecological metagenomes</taxon>
    </lineage>
</organism>
<accession>A0A645JQA5</accession>
<evidence type="ECO:0000313" key="1">
    <source>
        <dbReference type="EMBL" id="MPN61723.1"/>
    </source>
</evidence>
<comment type="caution">
    <text evidence="1">The sequence shown here is derived from an EMBL/GenBank/DDBJ whole genome shotgun (WGS) entry which is preliminary data.</text>
</comment>
<sequence length="106" mass="12293">MTTRKFMLPVLNLTGCGSLQASRSERTSHRIGRTLLNVARNGVQQYSFFDDTSPRHAIDQCPGVRVHRMIEDIDLRALFYYFTAIHDRNVVSNLVYHTHVMRNIDE</sequence>
<proteinExistence type="predicted"/>
<reference evidence="1" key="1">
    <citation type="submission" date="2019-08" db="EMBL/GenBank/DDBJ databases">
        <authorList>
            <person name="Kucharzyk K."/>
            <person name="Murdoch R.W."/>
            <person name="Higgins S."/>
            <person name="Loffler F."/>
        </authorList>
    </citation>
    <scope>NUCLEOTIDE SEQUENCE</scope>
</reference>
<dbReference type="AlphaFoldDB" id="A0A645JQA5"/>
<dbReference type="EMBL" id="VSSQ01138729">
    <property type="protein sequence ID" value="MPN61723.1"/>
    <property type="molecule type" value="Genomic_DNA"/>
</dbReference>
<protein>
    <submittedName>
        <fullName evidence="1">Uncharacterized protein</fullName>
    </submittedName>
</protein>